<dbReference type="InterPro" id="IPR011499">
    <property type="entry name" value="Lipid_A_biosynth_N"/>
</dbReference>
<keyword evidence="1" id="KW-0812">Transmembrane</keyword>
<dbReference type="RefSeq" id="WP_169115128.1">
    <property type="nucleotide sequence ID" value="NZ_JAAAUB010000002.1"/>
</dbReference>
<feature type="transmembrane region" description="Helical" evidence="1">
    <location>
        <begin position="64"/>
        <end position="83"/>
    </location>
</feature>
<keyword evidence="4" id="KW-1185">Reference proteome</keyword>
<accession>A0ABX1QKM4</accession>
<feature type="transmembrane region" description="Helical" evidence="1">
    <location>
        <begin position="6"/>
        <end position="28"/>
    </location>
</feature>
<gene>
    <name evidence="3" type="ORF">GV368_02205</name>
</gene>
<dbReference type="Proteomes" id="UP000669605">
    <property type="component" value="Unassembled WGS sequence"/>
</dbReference>
<comment type="caution">
    <text evidence="3">The sequence shown here is derived from an EMBL/GenBank/DDBJ whole genome shotgun (WGS) entry which is preliminary data.</text>
</comment>
<feature type="transmembrane region" description="Helical" evidence="1">
    <location>
        <begin position="40"/>
        <end position="58"/>
    </location>
</feature>
<feature type="domain" description="Lipid A biosynthesis N-terminal" evidence="2">
    <location>
        <begin position="10"/>
        <end position="81"/>
    </location>
</feature>
<keyword evidence="1" id="KW-0472">Membrane</keyword>
<name>A0ABX1QKM4_9PROT</name>
<reference evidence="3 4" key="1">
    <citation type="journal article" date="2020" name="Curr. Microbiol.">
        <title>Tepidiphilus baoligensis sp. nov., a Novel Bacterium of the Family Hydrogenophilaceae Isolated from an Oil Reservoir.</title>
        <authorList>
            <person name="Zhang X."/>
            <person name="Wang G."/>
            <person name="Ma X."/>
            <person name="Yu J."/>
            <person name="You J."/>
            <person name="Xue Y."/>
            <person name="Ma Y."/>
        </authorList>
    </citation>
    <scope>NUCLEOTIDE SEQUENCE [LARGE SCALE GENOMIC DNA]</scope>
    <source>
        <strain evidence="3 4">B18-69</strain>
    </source>
</reference>
<dbReference type="Pfam" id="PF07578">
    <property type="entry name" value="LAB_N"/>
    <property type="match status" value="1"/>
</dbReference>
<organism evidence="3 4">
    <name type="scientific">Tepidiphilus baoligensis</name>
    <dbReference type="NCBI Taxonomy" id="2698687"/>
    <lineage>
        <taxon>Bacteria</taxon>
        <taxon>Pseudomonadati</taxon>
        <taxon>Pseudomonadota</taxon>
        <taxon>Hydrogenophilia</taxon>
        <taxon>Hydrogenophilales</taxon>
        <taxon>Hydrogenophilaceae</taxon>
        <taxon>Tepidiphilus</taxon>
    </lineage>
</organism>
<dbReference type="EMBL" id="JAAAUB010000002">
    <property type="protein sequence ID" value="NMH15941.1"/>
    <property type="molecule type" value="Genomic_DNA"/>
</dbReference>
<protein>
    <recommendedName>
        <fullName evidence="2">Lipid A biosynthesis N-terminal domain-containing protein</fullName>
    </recommendedName>
</protein>
<dbReference type="SMART" id="SM01259">
    <property type="entry name" value="LAB_N"/>
    <property type="match status" value="1"/>
</dbReference>
<sequence length="113" mass="12637">MNSDFIWLGIGLLGQALFSMRFLVQWLASERQRRSVMPIAFWYFSLAGGATLLAYAIYRADPVFIIGQITGLFIYTRNLHLIWRERKAHADEAARAVPEAQSSPVTSTLSGGS</sequence>
<evidence type="ECO:0000256" key="1">
    <source>
        <dbReference type="SAM" id="Phobius"/>
    </source>
</evidence>
<evidence type="ECO:0000313" key="3">
    <source>
        <dbReference type="EMBL" id="NMH15941.1"/>
    </source>
</evidence>
<dbReference type="Gene3D" id="1.20.1280.290">
    <property type="match status" value="1"/>
</dbReference>
<evidence type="ECO:0000259" key="2">
    <source>
        <dbReference type="SMART" id="SM01259"/>
    </source>
</evidence>
<evidence type="ECO:0000313" key="4">
    <source>
        <dbReference type="Proteomes" id="UP000669605"/>
    </source>
</evidence>
<proteinExistence type="predicted"/>
<keyword evidence="1" id="KW-1133">Transmembrane helix</keyword>